<sequence>MKKNEIEKELKEKLRINNVLQMEGSKDSEISDDIYEMKQKVDEYYDKLDEFRKSLLKKRYSDLIRVISKDEKNKKYKIEQFEMESRTERFCNKFDENNGCKIDLSEHYSKYEPKNVFGENLARSHLLSSYWSEPDLDLFKGKKEVYKGLWHSNNKKDILPHHDIGNDEHRIVDRCSFYGQYPVYKGRPLNPVARTGFRGRGVLSHWGPNKVVGAILYIKDDDLNKFEFLGIENNKYEKKQYITTPGGFVDLDEEFVDASRRELLEEAFDLEKERDKKEFEKMSEIIGGGELVIFGNTELNPACWTEKKEDKQVNNEEEPKYLTQEKGQNVPKNVRQRMCFNDKSQNKNETKKICYRLNAERMFHMKDIAYFYLVKKYNEKDFLDTISEKKKFKSEEIKLSFNEEEENFMEAREYFDNEKEDEKSSLMEKKMKTSI</sequence>
<name>A0A1I8BR00_MELHA</name>
<reference evidence="3" key="1">
    <citation type="submission" date="2016-11" db="UniProtKB">
        <authorList>
            <consortium name="WormBaseParasite"/>
        </authorList>
    </citation>
    <scope>IDENTIFICATION</scope>
</reference>
<dbReference type="WBParaSite" id="MhA1_Contig394.frz3.gene8">
    <property type="protein sequence ID" value="MhA1_Contig394.frz3.gene8"/>
    <property type="gene ID" value="MhA1_Contig394.frz3.gene8"/>
</dbReference>
<dbReference type="Pfam" id="PF25969">
    <property type="entry name" value="NUDT9_N"/>
    <property type="match status" value="1"/>
</dbReference>
<feature type="region of interest" description="Disordered" evidence="1">
    <location>
        <begin position="413"/>
        <end position="435"/>
    </location>
</feature>
<dbReference type="AlphaFoldDB" id="A0A1I8BR00"/>
<dbReference type="Gene3D" id="3.90.79.10">
    <property type="entry name" value="Nucleoside Triphosphate Pyrophosphohydrolase"/>
    <property type="match status" value="1"/>
</dbReference>
<evidence type="ECO:0000313" key="2">
    <source>
        <dbReference type="Proteomes" id="UP000095281"/>
    </source>
</evidence>
<evidence type="ECO:0000256" key="1">
    <source>
        <dbReference type="SAM" id="MobiDB-lite"/>
    </source>
</evidence>
<dbReference type="InterPro" id="IPR039989">
    <property type="entry name" value="NUDT9"/>
</dbReference>
<dbReference type="PANTHER" id="PTHR13030">
    <property type="entry name" value="NUDIX HYDROLASE"/>
    <property type="match status" value="1"/>
</dbReference>
<protein>
    <submittedName>
        <fullName evidence="3">Nudix hydrolase domain-containing protein</fullName>
    </submittedName>
</protein>
<accession>A0A1I8BR00</accession>
<proteinExistence type="predicted"/>
<dbReference type="SUPFAM" id="SSF55811">
    <property type="entry name" value="Nudix"/>
    <property type="match status" value="1"/>
</dbReference>
<keyword evidence="2" id="KW-1185">Reference proteome</keyword>
<dbReference type="PANTHER" id="PTHR13030:SF8">
    <property type="entry name" value="ADP-RIBOSE PYROPHOSPHATASE, MITOCHONDRIAL"/>
    <property type="match status" value="1"/>
</dbReference>
<dbReference type="GO" id="GO:0047631">
    <property type="term" value="F:ADP-ribose diphosphatase activity"/>
    <property type="evidence" value="ECO:0007669"/>
    <property type="project" value="InterPro"/>
</dbReference>
<dbReference type="InterPro" id="IPR015797">
    <property type="entry name" value="NUDIX_hydrolase-like_dom_sf"/>
</dbReference>
<organism evidence="2 3">
    <name type="scientific">Meloidogyne hapla</name>
    <name type="common">Root-knot nematode worm</name>
    <dbReference type="NCBI Taxonomy" id="6305"/>
    <lineage>
        <taxon>Eukaryota</taxon>
        <taxon>Metazoa</taxon>
        <taxon>Ecdysozoa</taxon>
        <taxon>Nematoda</taxon>
        <taxon>Chromadorea</taxon>
        <taxon>Rhabditida</taxon>
        <taxon>Tylenchina</taxon>
        <taxon>Tylenchomorpha</taxon>
        <taxon>Tylenchoidea</taxon>
        <taxon>Meloidogynidae</taxon>
        <taxon>Meloidogyninae</taxon>
        <taxon>Meloidogyne</taxon>
    </lineage>
</organism>
<evidence type="ECO:0000313" key="3">
    <source>
        <dbReference type="WBParaSite" id="MhA1_Contig394.frz3.gene8"/>
    </source>
</evidence>
<dbReference type="Proteomes" id="UP000095281">
    <property type="component" value="Unplaced"/>
</dbReference>